<dbReference type="Proteomes" id="UP001057375">
    <property type="component" value="Unassembled WGS sequence"/>
</dbReference>
<feature type="compositionally biased region" description="Acidic residues" evidence="6">
    <location>
        <begin position="194"/>
        <end position="211"/>
    </location>
</feature>
<keyword evidence="2" id="KW-0963">Cytoplasm</keyword>
<comment type="caution">
    <text evidence="7">The sequence shown here is derived from an EMBL/GenBank/DDBJ whole genome shotgun (WGS) entry which is preliminary data.</text>
</comment>
<evidence type="ECO:0000256" key="5">
    <source>
        <dbReference type="ARBA" id="ARBA00023273"/>
    </source>
</evidence>
<dbReference type="InterPro" id="IPR006802">
    <property type="entry name" value="Radial_spoke"/>
</dbReference>
<evidence type="ECO:0000256" key="2">
    <source>
        <dbReference type="ARBA" id="ARBA00022490"/>
    </source>
</evidence>
<evidence type="ECO:0000313" key="7">
    <source>
        <dbReference type="EMBL" id="GKT23050.1"/>
    </source>
</evidence>
<dbReference type="EMBL" id="BQXS01012440">
    <property type="protein sequence ID" value="GKT23050.1"/>
    <property type="molecule type" value="Genomic_DNA"/>
</dbReference>
<feature type="non-terminal residue" evidence="7">
    <location>
        <position position="243"/>
    </location>
</feature>
<dbReference type="PANTHER" id="PTHR13159">
    <property type="entry name" value="RADIAL SPOKEHEAD-RELATED"/>
    <property type="match status" value="1"/>
</dbReference>
<dbReference type="CDD" id="cd22963">
    <property type="entry name" value="DD_CrRSP4-like"/>
    <property type="match status" value="1"/>
</dbReference>
<evidence type="ECO:0000256" key="1">
    <source>
        <dbReference type="ARBA" id="ARBA00004430"/>
    </source>
</evidence>
<keyword evidence="8" id="KW-1185">Reference proteome</keyword>
<evidence type="ECO:0000256" key="4">
    <source>
        <dbReference type="ARBA" id="ARBA00023212"/>
    </source>
</evidence>
<keyword evidence="3" id="KW-0969">Cilium</keyword>
<protein>
    <submittedName>
        <fullName evidence="7">Radial spokehead-like protein like protein</fullName>
    </submittedName>
</protein>
<gene>
    <name evidence="7" type="ORF">ADUPG1_012310</name>
</gene>
<sequence>MEEEIFEAAKKYLMQKGVEGRSLFEHLSDVVLKLFSQKPDDPYETLEDISRDIKESAAESGKEELGNISNLSEKELALLEKTLTLFKRKQTAVDENGSLIEDDLQPAEPEISDLLIENHYMNLLGRGLPKIEAQRVFLSMRRFAQENSDNITSLRFFGKFICDSGCYYVLEGVKVWKEDEDGTQPDYGASQDIVQEEEEEEEEEKSDEEEEKDKKGDGEEEEEEEEEEKSDEEEEEDGKKPPP</sequence>
<feature type="compositionally biased region" description="Acidic residues" evidence="6">
    <location>
        <begin position="218"/>
        <end position="236"/>
    </location>
</feature>
<reference evidence="7" key="1">
    <citation type="submission" date="2022-03" db="EMBL/GenBank/DDBJ databases">
        <title>Draft genome sequence of Aduncisulcus paluster, a free-living microaerophilic Fornicata.</title>
        <authorList>
            <person name="Yuyama I."/>
            <person name="Kume K."/>
            <person name="Tamura T."/>
            <person name="Inagaki Y."/>
            <person name="Hashimoto T."/>
        </authorList>
    </citation>
    <scope>NUCLEOTIDE SEQUENCE</scope>
    <source>
        <strain evidence="7">NY0171</strain>
    </source>
</reference>
<dbReference type="Pfam" id="PF04712">
    <property type="entry name" value="Radial_spoke"/>
    <property type="match status" value="1"/>
</dbReference>
<name>A0ABQ5JZ12_9EUKA</name>
<keyword evidence="5" id="KW-0966">Cell projection</keyword>
<evidence type="ECO:0000256" key="3">
    <source>
        <dbReference type="ARBA" id="ARBA00023069"/>
    </source>
</evidence>
<evidence type="ECO:0000313" key="8">
    <source>
        <dbReference type="Proteomes" id="UP001057375"/>
    </source>
</evidence>
<comment type="subcellular location">
    <subcellularLocation>
        <location evidence="1">Cytoplasm</location>
        <location evidence="1">Cytoskeleton</location>
        <location evidence="1">Cilium axoneme</location>
    </subcellularLocation>
</comment>
<keyword evidence="4" id="KW-0206">Cytoskeleton</keyword>
<accession>A0ABQ5JZ12</accession>
<feature type="region of interest" description="Disordered" evidence="6">
    <location>
        <begin position="180"/>
        <end position="243"/>
    </location>
</feature>
<evidence type="ECO:0000256" key="6">
    <source>
        <dbReference type="SAM" id="MobiDB-lite"/>
    </source>
</evidence>
<proteinExistence type="predicted"/>
<organism evidence="7 8">
    <name type="scientific">Aduncisulcus paluster</name>
    <dbReference type="NCBI Taxonomy" id="2918883"/>
    <lineage>
        <taxon>Eukaryota</taxon>
        <taxon>Metamonada</taxon>
        <taxon>Carpediemonas-like organisms</taxon>
        <taxon>Aduncisulcus</taxon>
    </lineage>
</organism>
<dbReference type="PANTHER" id="PTHR13159:SF0">
    <property type="entry name" value="RADIAL SPOKE HEAD 6 HOMOLOG A"/>
    <property type="match status" value="1"/>
</dbReference>